<sequence length="340" mass="36534">MTAMAVAAHSAFVTSYFPRAGAVARSVQKLAHGSRRLSAAAGVPRSARWLVKEASRQPAYSPDGRLRPGLNVLPPGQWLRTDEDDAEVVAMKRAALDDPQLGSSLSASDGKESTFAAEEELYSLVAAACEPADHPQKIQKGTLAAAARLIPEDLVLLRQNGEEPATMCSVCVCFSFGQLPAKLGAPLSDIHAPVPGYADSLRRPLDRIFAKLRPEKSFWRTNFEFRWTGDLLHPSASDDPSLKGDLSHAAGAAVDEAKMGPADMFLRVEYQTIRRLPESQHIAFTIRSYTDPLPLVAASPASAALARQVAGLSPDMAAYKGISKSMRPRIEAYLRSASGA</sequence>
<organism evidence="1 2">
    <name type="scientific">Symbiodinium natans</name>
    <dbReference type="NCBI Taxonomy" id="878477"/>
    <lineage>
        <taxon>Eukaryota</taxon>
        <taxon>Sar</taxon>
        <taxon>Alveolata</taxon>
        <taxon>Dinophyceae</taxon>
        <taxon>Suessiales</taxon>
        <taxon>Symbiodiniaceae</taxon>
        <taxon>Symbiodinium</taxon>
    </lineage>
</organism>
<dbReference type="Proteomes" id="UP000604046">
    <property type="component" value="Unassembled WGS sequence"/>
</dbReference>
<comment type="caution">
    <text evidence="1">The sequence shown here is derived from an EMBL/GenBank/DDBJ whole genome shotgun (WGS) entry which is preliminary data.</text>
</comment>
<gene>
    <name evidence="1" type="ORF">SNAT2548_LOCUS27036</name>
</gene>
<proteinExistence type="predicted"/>
<protein>
    <submittedName>
        <fullName evidence="1">Uncharacterized protein</fullName>
    </submittedName>
</protein>
<dbReference type="AlphaFoldDB" id="A0A812SMD1"/>
<dbReference type="EMBL" id="CAJNDS010002452">
    <property type="protein sequence ID" value="CAE7481553.1"/>
    <property type="molecule type" value="Genomic_DNA"/>
</dbReference>
<keyword evidence="2" id="KW-1185">Reference proteome</keyword>
<dbReference type="InterPro" id="IPR021848">
    <property type="entry name" value="HODM_asu-like"/>
</dbReference>
<dbReference type="Pfam" id="PF11927">
    <property type="entry name" value="HODM_asu-like"/>
    <property type="match status" value="1"/>
</dbReference>
<evidence type="ECO:0000313" key="2">
    <source>
        <dbReference type="Proteomes" id="UP000604046"/>
    </source>
</evidence>
<name>A0A812SMD1_9DINO</name>
<accession>A0A812SMD1</accession>
<evidence type="ECO:0000313" key="1">
    <source>
        <dbReference type="EMBL" id="CAE7481553.1"/>
    </source>
</evidence>
<reference evidence="1" key="1">
    <citation type="submission" date="2021-02" db="EMBL/GenBank/DDBJ databases">
        <authorList>
            <person name="Dougan E. K."/>
            <person name="Rhodes N."/>
            <person name="Thang M."/>
            <person name="Chan C."/>
        </authorList>
    </citation>
    <scope>NUCLEOTIDE SEQUENCE</scope>
</reference>
<dbReference type="OrthoDB" id="443577at2759"/>